<evidence type="ECO:0000259" key="4">
    <source>
        <dbReference type="PROSITE" id="PS01124"/>
    </source>
</evidence>
<sequence>MNASSYEQHYYEDPKFPIIFHRDTIVQKEVFVPHWHQSIEILYFLEGNAVVMADTEEIKVEAEDVVVVPPNALHKISCTSSRAVYYCLIVGWEFCEAMGLPMDYLCFKRRITDVLLCKKIADLALEFEQKQEYYKTRILSQTLDIMVLIARKHSAESAFLLSDRQCVQLEKIKKVFRFIEQHYAEDLTLLRLAEHVGFNKYYFCHIFKEFTGMTPVEYINYIRCRKAKEYLSAKGCNVSETAALCGFDNLSYFTKIYKKINGELPSHTQNKNIR</sequence>
<dbReference type="SUPFAM" id="SSF51182">
    <property type="entry name" value="RmlC-like cupins"/>
    <property type="match status" value="1"/>
</dbReference>
<dbReference type="Gene3D" id="2.60.120.10">
    <property type="entry name" value="Jelly Rolls"/>
    <property type="match status" value="1"/>
</dbReference>
<dbReference type="SUPFAM" id="SSF46689">
    <property type="entry name" value="Homeodomain-like"/>
    <property type="match status" value="2"/>
</dbReference>
<dbReference type="PANTHER" id="PTHR43280:SF28">
    <property type="entry name" value="HTH-TYPE TRANSCRIPTIONAL ACTIVATOR RHAS"/>
    <property type="match status" value="1"/>
</dbReference>
<dbReference type="GO" id="GO:0043565">
    <property type="term" value="F:sequence-specific DNA binding"/>
    <property type="evidence" value="ECO:0007669"/>
    <property type="project" value="InterPro"/>
</dbReference>
<accession>A0A9D5M4T3</accession>
<dbReference type="InterPro" id="IPR018060">
    <property type="entry name" value="HTH_AraC"/>
</dbReference>
<dbReference type="PROSITE" id="PS01124">
    <property type="entry name" value="HTH_ARAC_FAMILY_2"/>
    <property type="match status" value="1"/>
</dbReference>
<feature type="domain" description="HTH araC/xylS-type" evidence="4">
    <location>
        <begin position="173"/>
        <end position="271"/>
    </location>
</feature>
<name>A0A9D5M4T3_9FIRM</name>
<evidence type="ECO:0000256" key="3">
    <source>
        <dbReference type="ARBA" id="ARBA00023163"/>
    </source>
</evidence>
<dbReference type="Pfam" id="PF12833">
    <property type="entry name" value="HTH_18"/>
    <property type="match status" value="1"/>
</dbReference>
<protein>
    <submittedName>
        <fullName evidence="5">Helix-turn-helix domain-containing protein</fullName>
    </submittedName>
</protein>
<proteinExistence type="predicted"/>
<evidence type="ECO:0000313" key="5">
    <source>
        <dbReference type="EMBL" id="MBE5040610.1"/>
    </source>
</evidence>
<dbReference type="RefSeq" id="WP_226393164.1">
    <property type="nucleotide sequence ID" value="NZ_JADCKB010000019.1"/>
</dbReference>
<dbReference type="AlphaFoldDB" id="A0A9D5M4T3"/>
<keyword evidence="3" id="KW-0804">Transcription</keyword>
<keyword evidence="2" id="KW-0238">DNA-binding</keyword>
<evidence type="ECO:0000313" key="6">
    <source>
        <dbReference type="Proteomes" id="UP000806542"/>
    </source>
</evidence>
<dbReference type="SMART" id="SM00342">
    <property type="entry name" value="HTH_ARAC"/>
    <property type="match status" value="1"/>
</dbReference>
<dbReference type="InterPro" id="IPR009057">
    <property type="entry name" value="Homeodomain-like_sf"/>
</dbReference>
<gene>
    <name evidence="5" type="ORF">INF28_09065</name>
</gene>
<dbReference type="Gene3D" id="1.10.10.60">
    <property type="entry name" value="Homeodomain-like"/>
    <property type="match status" value="2"/>
</dbReference>
<dbReference type="Pfam" id="PF07883">
    <property type="entry name" value="Cupin_2"/>
    <property type="match status" value="1"/>
</dbReference>
<dbReference type="PANTHER" id="PTHR43280">
    <property type="entry name" value="ARAC-FAMILY TRANSCRIPTIONAL REGULATOR"/>
    <property type="match status" value="1"/>
</dbReference>
<dbReference type="EMBL" id="JADCKB010000019">
    <property type="protein sequence ID" value="MBE5040610.1"/>
    <property type="molecule type" value="Genomic_DNA"/>
</dbReference>
<comment type="caution">
    <text evidence="5">The sequence shown here is derived from an EMBL/GenBank/DDBJ whole genome shotgun (WGS) entry which is preliminary data.</text>
</comment>
<evidence type="ECO:0000256" key="2">
    <source>
        <dbReference type="ARBA" id="ARBA00023125"/>
    </source>
</evidence>
<dbReference type="InterPro" id="IPR011051">
    <property type="entry name" value="RmlC_Cupin_sf"/>
</dbReference>
<reference evidence="5" key="1">
    <citation type="submission" date="2020-10" db="EMBL/GenBank/DDBJ databases">
        <title>ChiBAC.</title>
        <authorList>
            <person name="Zenner C."/>
            <person name="Hitch T.C.A."/>
            <person name="Clavel T."/>
        </authorList>
    </citation>
    <scope>NUCLEOTIDE SEQUENCE</scope>
    <source>
        <strain evidence="5">DSM 107454</strain>
    </source>
</reference>
<keyword evidence="1" id="KW-0805">Transcription regulation</keyword>
<evidence type="ECO:0000256" key="1">
    <source>
        <dbReference type="ARBA" id="ARBA00023015"/>
    </source>
</evidence>
<organism evidence="5 6">
    <name type="scientific">Ructibacterium gallinarum</name>
    <dbReference type="NCBI Taxonomy" id="2779355"/>
    <lineage>
        <taxon>Bacteria</taxon>
        <taxon>Bacillati</taxon>
        <taxon>Bacillota</taxon>
        <taxon>Clostridia</taxon>
        <taxon>Eubacteriales</taxon>
        <taxon>Oscillospiraceae</taxon>
        <taxon>Ructibacterium</taxon>
    </lineage>
</organism>
<dbReference type="Proteomes" id="UP000806542">
    <property type="component" value="Unassembled WGS sequence"/>
</dbReference>
<dbReference type="InterPro" id="IPR013096">
    <property type="entry name" value="Cupin_2"/>
</dbReference>
<dbReference type="GO" id="GO:0003700">
    <property type="term" value="F:DNA-binding transcription factor activity"/>
    <property type="evidence" value="ECO:0007669"/>
    <property type="project" value="InterPro"/>
</dbReference>
<keyword evidence="6" id="KW-1185">Reference proteome</keyword>
<dbReference type="InterPro" id="IPR014710">
    <property type="entry name" value="RmlC-like_jellyroll"/>
</dbReference>